<comment type="function">
    <text evidence="1">Required for efficient ubiquinone (coenzyme Q) biosynthesis. UbiK is probably an accessory factor of Ubi enzymes and facilitates ubiquinone biosynthesis by acting as an assembly factor, a targeting factor, or both.</text>
</comment>
<reference evidence="3 5" key="2">
    <citation type="submission" date="2024-05" db="EMBL/GenBank/DDBJ databases">
        <authorList>
            <person name="De Oliveira J.P."/>
            <person name="Noriler S.A."/>
            <person name="De Oliveira A.G."/>
            <person name="Sipoli D.S."/>
        </authorList>
    </citation>
    <scope>NUCLEOTIDE SEQUENCE [LARGE SCALE GENOMIC DNA]</scope>
    <source>
        <strain evidence="3 5">LABIM192</strain>
    </source>
</reference>
<dbReference type="PANTHER" id="PTHR38040:SF1">
    <property type="entry name" value="UBIQUINONE BIOSYNTHESIS ACCESSORY FACTOR UBIK"/>
    <property type="match status" value="1"/>
</dbReference>
<dbReference type="PANTHER" id="PTHR38040">
    <property type="entry name" value="UBIQUINONE BIOSYNTHESIS ACCESSORY FACTOR UBIK"/>
    <property type="match status" value="1"/>
</dbReference>
<sequence>MLSQKLFEEISAKIGETIAASPAKDIEKNVRAMMASTFAKMDLVTREEFDVQQAVLARTREKLAALETRLSRLEAELFPEETAAKVEEQSELGHS</sequence>
<keyword evidence="5" id="KW-1185">Reference proteome</keyword>
<dbReference type="KEGG" id="chrb:DK843_17045"/>
<dbReference type="GO" id="GO:0016853">
    <property type="term" value="F:isomerase activity"/>
    <property type="evidence" value="ECO:0007669"/>
    <property type="project" value="UniProtKB-KW"/>
</dbReference>
<name>A0A344UKR0_9NEIS</name>
<evidence type="ECO:0000313" key="5">
    <source>
        <dbReference type="Proteomes" id="UP001462502"/>
    </source>
</evidence>
<dbReference type="OrthoDB" id="5297354at2"/>
<comment type="subcellular location">
    <subcellularLocation>
        <location evidence="1">Cytoplasm</location>
    </subcellularLocation>
</comment>
<comment type="similarity">
    <text evidence="1">Belongs to the UbiK family.</text>
</comment>
<comment type="pathway">
    <text evidence="1">Cofactor biosynthesis; ubiquinone biosynthesis.</text>
</comment>
<dbReference type="KEGG" id="chri:DK842_11600"/>
<dbReference type="GO" id="GO:0006744">
    <property type="term" value="P:ubiquinone biosynthetic process"/>
    <property type="evidence" value="ECO:0007669"/>
    <property type="project" value="UniProtKB-UniRule"/>
</dbReference>
<keyword evidence="1" id="KW-0831">Ubiquinone biosynthesis</keyword>
<evidence type="ECO:0000256" key="1">
    <source>
        <dbReference type="HAMAP-Rule" id="MF_02216"/>
    </source>
</evidence>
<dbReference type="AlphaFoldDB" id="A0A344UKR0"/>
<dbReference type="HAMAP" id="MF_02216">
    <property type="entry name" value="UbiK"/>
    <property type="match status" value="1"/>
</dbReference>
<organism evidence="2 4">
    <name type="scientific">Chromobacterium phragmitis</name>
    <dbReference type="NCBI Taxonomy" id="2202141"/>
    <lineage>
        <taxon>Bacteria</taxon>
        <taxon>Pseudomonadati</taxon>
        <taxon>Pseudomonadota</taxon>
        <taxon>Betaproteobacteria</taxon>
        <taxon>Neisseriales</taxon>
        <taxon>Chromobacteriaceae</taxon>
        <taxon>Chromobacterium</taxon>
    </lineage>
</organism>
<keyword evidence="2" id="KW-0413">Isomerase</keyword>
<reference evidence="2 4" key="1">
    <citation type="submission" date="2018-05" db="EMBL/GenBank/DDBJ databases">
        <title>Genome sequencing, assembly and analysis of the novel insecticidal bacterium, Chromobacterium phragmitis.</title>
        <authorList>
            <person name="Sparks M.E."/>
            <person name="Blackburn M.B."/>
            <person name="Gundersen-Rindal D.E."/>
        </authorList>
    </citation>
    <scope>NUCLEOTIDE SEQUENCE [LARGE SCALE GENOMIC DNA]</scope>
    <source>
        <strain evidence="2">IIBBL 274-1</strain>
    </source>
</reference>
<dbReference type="RefSeq" id="WP_114061582.1">
    <property type="nucleotide sequence ID" value="NZ_CP029495.1"/>
</dbReference>
<evidence type="ECO:0000313" key="4">
    <source>
        <dbReference type="Proteomes" id="UP000252038"/>
    </source>
</evidence>
<dbReference type="EMBL" id="CP029554">
    <property type="protein sequence ID" value="AXE35858.1"/>
    <property type="molecule type" value="Genomic_DNA"/>
</dbReference>
<dbReference type="Pfam" id="PF04380">
    <property type="entry name" value="BMFP"/>
    <property type="match status" value="1"/>
</dbReference>
<dbReference type="UniPathway" id="UPA00232"/>
<accession>A0A344UKR0</accession>
<dbReference type="EMBL" id="JBDXMI010000001">
    <property type="protein sequence ID" value="MEO9384691.1"/>
    <property type="molecule type" value="Genomic_DNA"/>
</dbReference>
<proteinExistence type="inferred from homology"/>
<keyword evidence="1" id="KW-0963">Cytoplasm</keyword>
<dbReference type="Proteomes" id="UP001462502">
    <property type="component" value="Unassembled WGS sequence"/>
</dbReference>
<dbReference type="Proteomes" id="UP000252038">
    <property type="component" value="Chromosome"/>
</dbReference>
<gene>
    <name evidence="1" type="primary">ubiK</name>
    <name evidence="3" type="ORF">ABI908_11355</name>
    <name evidence="2" type="ORF">DK843_17045</name>
</gene>
<dbReference type="GO" id="GO:0005737">
    <property type="term" value="C:cytoplasm"/>
    <property type="evidence" value="ECO:0007669"/>
    <property type="project" value="UniProtKB-SubCell"/>
</dbReference>
<evidence type="ECO:0000313" key="2">
    <source>
        <dbReference type="EMBL" id="AXE35858.1"/>
    </source>
</evidence>
<protein>
    <recommendedName>
        <fullName evidence="1">Ubiquinone biosynthesis accessory factor UbiK</fullName>
    </recommendedName>
</protein>
<evidence type="ECO:0000313" key="3">
    <source>
        <dbReference type="EMBL" id="MEO9384691.1"/>
    </source>
</evidence>
<dbReference type="InterPro" id="IPR007475">
    <property type="entry name" value="UbiK"/>
</dbReference>